<keyword evidence="3" id="KW-1185">Reference proteome</keyword>
<dbReference type="InterPro" id="IPR052514">
    <property type="entry name" value="SAM-dependent_MTase"/>
</dbReference>
<organism evidence="2 3">
    <name type="scientific">Leptothrix cholodnii (strain ATCC 51168 / LMG 8142 / SP-6)</name>
    <name type="common">Leptothrix discophora (strain SP-6)</name>
    <dbReference type="NCBI Taxonomy" id="395495"/>
    <lineage>
        <taxon>Bacteria</taxon>
        <taxon>Pseudomonadati</taxon>
        <taxon>Pseudomonadota</taxon>
        <taxon>Betaproteobacteria</taxon>
        <taxon>Burkholderiales</taxon>
        <taxon>Sphaerotilaceae</taxon>
        <taxon>Leptothrix</taxon>
    </lineage>
</organism>
<dbReference type="Pfam" id="PF05050">
    <property type="entry name" value="Methyltransf_21"/>
    <property type="match status" value="1"/>
</dbReference>
<dbReference type="Gene3D" id="3.40.50.150">
    <property type="entry name" value="Vaccinia Virus protein VP39"/>
    <property type="match status" value="2"/>
</dbReference>
<keyword evidence="2" id="KW-0489">Methyltransferase</keyword>
<dbReference type="STRING" id="395495.Lcho_0484"/>
<keyword evidence="2" id="KW-0808">Transferase</keyword>
<evidence type="ECO:0000313" key="3">
    <source>
        <dbReference type="Proteomes" id="UP000001693"/>
    </source>
</evidence>
<name>B1XXZ0_LEPCP</name>
<dbReference type="SUPFAM" id="SSF53335">
    <property type="entry name" value="S-adenosyl-L-methionine-dependent methyltransferases"/>
    <property type="match status" value="2"/>
</dbReference>
<dbReference type="KEGG" id="lch:Lcho_0484"/>
<dbReference type="PANTHER" id="PTHR34203">
    <property type="entry name" value="METHYLTRANSFERASE, FKBM FAMILY PROTEIN"/>
    <property type="match status" value="1"/>
</dbReference>
<dbReference type="Pfam" id="PF13489">
    <property type="entry name" value="Methyltransf_23"/>
    <property type="match status" value="1"/>
</dbReference>
<proteinExistence type="predicted"/>
<dbReference type="PANTHER" id="PTHR34203:SF15">
    <property type="entry name" value="SLL1173 PROTEIN"/>
    <property type="match status" value="1"/>
</dbReference>
<dbReference type="GO" id="GO:0032259">
    <property type="term" value="P:methylation"/>
    <property type="evidence" value="ECO:0007669"/>
    <property type="project" value="UniProtKB-KW"/>
</dbReference>
<dbReference type="InterPro" id="IPR006342">
    <property type="entry name" value="FkbM_mtfrase"/>
</dbReference>
<evidence type="ECO:0000259" key="1">
    <source>
        <dbReference type="Pfam" id="PF05050"/>
    </source>
</evidence>
<reference evidence="2 3" key="1">
    <citation type="submission" date="2008-03" db="EMBL/GenBank/DDBJ databases">
        <title>Complete sequence of Leptothrix cholodnii SP-6.</title>
        <authorList>
            <consortium name="US DOE Joint Genome Institute"/>
            <person name="Copeland A."/>
            <person name="Lucas S."/>
            <person name="Lapidus A."/>
            <person name="Glavina del Rio T."/>
            <person name="Dalin E."/>
            <person name="Tice H."/>
            <person name="Bruce D."/>
            <person name="Goodwin L."/>
            <person name="Pitluck S."/>
            <person name="Chertkov O."/>
            <person name="Brettin T."/>
            <person name="Detter J.C."/>
            <person name="Han C."/>
            <person name="Kuske C.R."/>
            <person name="Schmutz J."/>
            <person name="Larimer F."/>
            <person name="Land M."/>
            <person name="Hauser L."/>
            <person name="Kyrpides N."/>
            <person name="Lykidis A."/>
            <person name="Emerson D."/>
            <person name="Richardson P."/>
        </authorList>
    </citation>
    <scope>NUCLEOTIDE SEQUENCE [LARGE SCALE GENOMIC DNA]</scope>
    <source>
        <strain evidence="3">ATCC 51168 / LMG 8142 / SP-6</strain>
    </source>
</reference>
<dbReference type="eggNOG" id="COG2520">
    <property type="taxonomic scope" value="Bacteria"/>
</dbReference>
<protein>
    <submittedName>
        <fullName evidence="2">Methyltransferase FkbM family</fullName>
    </submittedName>
</protein>
<dbReference type="HOGENOM" id="CLU_390187_0_0_4"/>
<dbReference type="Gene3D" id="2.60.120.620">
    <property type="entry name" value="q2cbj1_9rhob like domain"/>
    <property type="match status" value="1"/>
</dbReference>
<dbReference type="InterPro" id="IPR029063">
    <property type="entry name" value="SAM-dependent_MTases_sf"/>
</dbReference>
<gene>
    <name evidence="2" type="ordered locus">Lcho_0484</name>
</gene>
<evidence type="ECO:0000313" key="2">
    <source>
        <dbReference type="EMBL" id="ACB32759.1"/>
    </source>
</evidence>
<dbReference type="RefSeq" id="WP_012345521.1">
    <property type="nucleotide sequence ID" value="NC_010524.1"/>
</dbReference>
<sequence length="707" mass="78805">MLITAHYAQLNAQLHADRPDYGTSGQRWAPVVAALADRVKAGDILDYGCGKQTLAAALAARQVRGYDPAIPELSAEPKPADVVVCTDVLEHVEPDCIDDVLDDLCRVTQKAALITVATRPAVKKLADGRNAHLTIQPFSWWREHFLSRFDIVDVREEEGNEFTLILKALHAEDLDLSGFRLPQPANPSKPAKTATPDAAATVTSILVDDKRLKFHTPNRMTQWRVESLFTKEPDTIAWLKQMKSGEVLVDVGANVGMYSVFGAVCRGVQVHAFEPESQNYALLNSNIALNGLSGRVVAYPLALSDTSGADKLYLSDFSPGGSCHSFGEQVGFDLKPRGSAFAQGAFSVTLDQLVSAGSVPVPDHIKLDVDGFEHKVIAGALTTLRDPKVKTVLVELNTHLDEHRQVIQTLHELGFSHDPQQAQGALRASGAFEGVGEFIFTRQLEKKVELIQRTTLRLPMSSRARDVLHHVLERVAQAPVTDAPFPHAVIDDVFPPDYYAEMLRQFPALSSMRPLSETGRVGKDNYKERMTTLFEESDFARLSQEQARFWRELADWMYSDTFLQAFVEKFHQALEPRIAAVQRAEGQLNVRGDALLVNDQTRYAIGPHTDAPHRLVTFLFYLPSDTSMQELGTSLYRPKQADFTCWGGPHYPHAKFDQVGRVDFLPNRLLAFPKTERSFHGVEPIDRADVNRRLLINNIRLTNRVMY</sequence>
<feature type="domain" description="Methyltransferase FkbM" evidence="1">
    <location>
        <begin position="250"/>
        <end position="415"/>
    </location>
</feature>
<dbReference type="Proteomes" id="UP000001693">
    <property type="component" value="Chromosome"/>
</dbReference>
<dbReference type="GO" id="GO:0008168">
    <property type="term" value="F:methyltransferase activity"/>
    <property type="evidence" value="ECO:0007669"/>
    <property type="project" value="UniProtKB-KW"/>
</dbReference>
<accession>B1XXZ0</accession>
<dbReference type="NCBIfam" id="TIGR01444">
    <property type="entry name" value="fkbM_fam"/>
    <property type="match status" value="1"/>
</dbReference>
<dbReference type="OrthoDB" id="5614897at2"/>
<dbReference type="EMBL" id="CP001013">
    <property type="protein sequence ID" value="ACB32759.1"/>
    <property type="molecule type" value="Genomic_DNA"/>
</dbReference>
<dbReference type="eggNOG" id="COG2227">
    <property type="taxonomic scope" value="Bacteria"/>
</dbReference>
<dbReference type="AlphaFoldDB" id="B1XXZ0"/>